<gene>
    <name evidence="3" type="ORF">DFR46_1558</name>
</gene>
<keyword evidence="3" id="KW-0378">Hydrolase</keyword>
<organism evidence="3 4">
    <name type="scientific">Parasphingopyxis lamellibrachiae</name>
    <dbReference type="NCBI Taxonomy" id="680125"/>
    <lineage>
        <taxon>Bacteria</taxon>
        <taxon>Pseudomonadati</taxon>
        <taxon>Pseudomonadota</taxon>
        <taxon>Alphaproteobacteria</taxon>
        <taxon>Sphingomonadales</taxon>
        <taxon>Sphingomonadaceae</taxon>
        <taxon>Parasphingopyxis</taxon>
    </lineage>
</organism>
<comment type="caution">
    <text evidence="3">The sequence shown here is derived from an EMBL/GenBank/DDBJ whole genome shotgun (WGS) entry which is preliminary data.</text>
</comment>
<dbReference type="InterPro" id="IPR042047">
    <property type="entry name" value="SleB_dom1"/>
</dbReference>
<dbReference type="Pfam" id="PF07486">
    <property type="entry name" value="Hydrolase_2"/>
    <property type="match status" value="1"/>
</dbReference>
<evidence type="ECO:0000256" key="1">
    <source>
        <dbReference type="SAM" id="SignalP"/>
    </source>
</evidence>
<evidence type="ECO:0000259" key="2">
    <source>
        <dbReference type="Pfam" id="PF07486"/>
    </source>
</evidence>
<feature type="domain" description="Cell wall hydrolase SleB" evidence="2">
    <location>
        <begin position="115"/>
        <end position="215"/>
    </location>
</feature>
<dbReference type="GO" id="GO:0016787">
    <property type="term" value="F:hydrolase activity"/>
    <property type="evidence" value="ECO:0007669"/>
    <property type="project" value="UniProtKB-KW"/>
</dbReference>
<accession>A0A3D9FFE0</accession>
<evidence type="ECO:0000313" key="4">
    <source>
        <dbReference type="Proteomes" id="UP000256310"/>
    </source>
</evidence>
<feature type="chain" id="PRO_5017728985" evidence="1">
    <location>
        <begin position="33"/>
        <end position="216"/>
    </location>
</feature>
<dbReference type="InterPro" id="IPR011105">
    <property type="entry name" value="Cell_wall_hydrolase_SleB"/>
</dbReference>
<dbReference type="AlphaFoldDB" id="A0A3D9FFE0"/>
<protein>
    <submittedName>
        <fullName evidence="3">Cell wall hydrolase</fullName>
    </submittedName>
</protein>
<proteinExistence type="predicted"/>
<keyword evidence="4" id="KW-1185">Reference proteome</keyword>
<sequence length="216" mass="23414">MSFGRKRIIFGMAAVAAVAVATLPMATGFAFGSEDTVLDDVDGELLAASGIESPVAVPGSEILEPVIQLDDEAATIAEEAVEAEAPVTEVAAIDDTVDADLICLVKIVRHEAANQSMTGQLAVAQLVMNRVESPRFPNSICAVAHQRGQFFNTNAYNPSRNDQRWENAMEVALDARNGISDPVVGEAVFYHAAYVTPRFHRSRPRVTQIEDHIFYR</sequence>
<dbReference type="Gene3D" id="1.10.10.2520">
    <property type="entry name" value="Cell wall hydrolase SleB, domain 1"/>
    <property type="match status" value="1"/>
</dbReference>
<evidence type="ECO:0000313" key="3">
    <source>
        <dbReference type="EMBL" id="RED16534.1"/>
    </source>
</evidence>
<keyword evidence="1" id="KW-0732">Signal</keyword>
<feature type="signal peptide" evidence="1">
    <location>
        <begin position="1"/>
        <end position="32"/>
    </location>
</feature>
<dbReference type="Proteomes" id="UP000256310">
    <property type="component" value="Unassembled WGS sequence"/>
</dbReference>
<name>A0A3D9FFE0_9SPHN</name>
<dbReference type="EMBL" id="QRDP01000004">
    <property type="protein sequence ID" value="RED16534.1"/>
    <property type="molecule type" value="Genomic_DNA"/>
</dbReference>
<reference evidence="3 4" key="1">
    <citation type="submission" date="2018-07" db="EMBL/GenBank/DDBJ databases">
        <title>Genomic Encyclopedia of Type Strains, Phase IV (KMG-IV): sequencing the most valuable type-strain genomes for metagenomic binning, comparative biology and taxonomic classification.</title>
        <authorList>
            <person name="Goeker M."/>
        </authorList>
    </citation>
    <scope>NUCLEOTIDE SEQUENCE [LARGE SCALE GENOMIC DNA]</scope>
    <source>
        <strain evidence="3 4">DSM 26725</strain>
    </source>
</reference>